<comment type="caution">
    <text evidence="1">The sequence shown here is derived from an EMBL/GenBank/DDBJ whole genome shotgun (WGS) entry which is preliminary data.</text>
</comment>
<gene>
    <name evidence="1" type="ORF">NW762_005798</name>
</gene>
<proteinExistence type="predicted"/>
<dbReference type="AlphaFoldDB" id="A0A9W8VHQ6"/>
<dbReference type="OrthoDB" id="3000060at2759"/>
<protein>
    <submittedName>
        <fullName evidence="1">Uncharacterized protein</fullName>
    </submittedName>
</protein>
<reference evidence="1" key="1">
    <citation type="submission" date="2022-09" db="EMBL/GenBank/DDBJ databases">
        <title>Fusarium specimens isolated from Avocado Roots.</title>
        <authorList>
            <person name="Stajich J."/>
            <person name="Roper C."/>
            <person name="Heimlech-Rivalta G."/>
        </authorList>
    </citation>
    <scope>NUCLEOTIDE SEQUENCE</scope>
    <source>
        <strain evidence="1">CF00136</strain>
    </source>
</reference>
<evidence type="ECO:0000313" key="2">
    <source>
        <dbReference type="Proteomes" id="UP001152049"/>
    </source>
</evidence>
<dbReference type="Proteomes" id="UP001152049">
    <property type="component" value="Unassembled WGS sequence"/>
</dbReference>
<sequence length="462" mass="50844">MDHLASSKAASNFTTISFPDIPKDACVVQICTIPDEYLNNPFFRLFLAGFHAFHHYLSSLVVSEDLVQLSASDPQDHTDLVYGNKDVTGECSGTLVYKNPQELITVFLGKIIEMSNKVQSRREAGGTSSLIIIICGPTSLHQGIIRELSHPLTASTTLSLLTLDEIKGYIKCTKGATIITQSMLCNGWVIRPSLGALPTPGAINSGIIGTRLCRRIARNVSPLIQHLPLHEFLTSDAAAASSSPAKLNNDESLSAAKQEVHEAISESCNGFLSIPTKRPLFNLYEALDDWSRLCGERRGASMPRLWERWQLLPHARAENNQASTGLGSCLELKKTQARILALLEPNIFGEQLICQLFELDANSTWSSMNDKLDRVIQKSVHHLAMINFASLLVTFEGLPSAGQAKPIVLTETNLSITLNDGERAFVNGIANYSLNSLLRNQNYRDEIIRSHLTYVCFSKPVL</sequence>
<accession>A0A9W8VHQ6</accession>
<name>A0A9W8VHQ6_9HYPO</name>
<keyword evidence="2" id="KW-1185">Reference proteome</keyword>
<organism evidence="1 2">
    <name type="scientific">Fusarium torreyae</name>
    <dbReference type="NCBI Taxonomy" id="1237075"/>
    <lineage>
        <taxon>Eukaryota</taxon>
        <taxon>Fungi</taxon>
        <taxon>Dikarya</taxon>
        <taxon>Ascomycota</taxon>
        <taxon>Pezizomycotina</taxon>
        <taxon>Sordariomycetes</taxon>
        <taxon>Hypocreomycetidae</taxon>
        <taxon>Hypocreales</taxon>
        <taxon>Nectriaceae</taxon>
        <taxon>Fusarium</taxon>
    </lineage>
</organism>
<dbReference type="EMBL" id="JAOQAZ010000009">
    <property type="protein sequence ID" value="KAJ4263765.1"/>
    <property type="molecule type" value="Genomic_DNA"/>
</dbReference>
<evidence type="ECO:0000313" key="1">
    <source>
        <dbReference type="EMBL" id="KAJ4263765.1"/>
    </source>
</evidence>